<evidence type="ECO:0000256" key="16">
    <source>
        <dbReference type="ARBA" id="ARBA00023015"/>
    </source>
</evidence>
<keyword evidence="12" id="KW-0677">Repeat</keyword>
<feature type="domain" description="REM-1" evidence="29">
    <location>
        <begin position="9"/>
        <end position="83"/>
    </location>
</feature>
<evidence type="ECO:0000256" key="24">
    <source>
        <dbReference type="PROSITE-ProRule" id="PRU10141"/>
    </source>
</evidence>
<dbReference type="OrthoDB" id="63267at2759"/>
<evidence type="ECO:0000256" key="7">
    <source>
        <dbReference type="ARBA" id="ARBA00012429"/>
    </source>
</evidence>
<dbReference type="FunCoup" id="A0A6P9DLB1">
    <property type="interactions" value="34"/>
</dbReference>
<evidence type="ECO:0000256" key="25">
    <source>
        <dbReference type="SAM" id="Coils"/>
    </source>
</evidence>
<dbReference type="EC" id="2.7.11.13" evidence="7"/>
<dbReference type="SMART" id="SM00220">
    <property type="entry name" value="S_TKc"/>
    <property type="match status" value="1"/>
</dbReference>
<evidence type="ECO:0000256" key="13">
    <source>
        <dbReference type="ARBA" id="ARBA00022741"/>
    </source>
</evidence>
<evidence type="ECO:0000313" key="31">
    <source>
        <dbReference type="RefSeq" id="XP_034292045.1"/>
    </source>
</evidence>
<comment type="catalytic activity">
    <reaction evidence="21">
        <text>L-threonyl-[protein] + ATP = O-phospho-L-threonyl-[protein] + ADP + H(+)</text>
        <dbReference type="Rhea" id="RHEA:46608"/>
        <dbReference type="Rhea" id="RHEA-COMP:11060"/>
        <dbReference type="Rhea" id="RHEA-COMP:11605"/>
        <dbReference type="ChEBI" id="CHEBI:15378"/>
        <dbReference type="ChEBI" id="CHEBI:30013"/>
        <dbReference type="ChEBI" id="CHEBI:30616"/>
        <dbReference type="ChEBI" id="CHEBI:61977"/>
        <dbReference type="ChEBI" id="CHEBI:456216"/>
        <dbReference type="EC" id="2.7.11.13"/>
    </reaction>
</comment>
<dbReference type="AlphaFoldDB" id="A0A6P9DLB1"/>
<dbReference type="Pfam" id="PF00433">
    <property type="entry name" value="Pkinase_C"/>
    <property type="match status" value="1"/>
</dbReference>
<feature type="domain" description="REM-1" evidence="29">
    <location>
        <begin position="93"/>
        <end position="177"/>
    </location>
</feature>
<dbReference type="InterPro" id="IPR017892">
    <property type="entry name" value="Pkinase_C"/>
</dbReference>
<evidence type="ECO:0000256" key="1">
    <source>
        <dbReference type="ARBA" id="ARBA00004123"/>
    </source>
</evidence>
<dbReference type="Pfam" id="PF00069">
    <property type="entry name" value="Pkinase"/>
    <property type="match status" value="1"/>
</dbReference>
<evidence type="ECO:0000259" key="29">
    <source>
        <dbReference type="PROSITE" id="PS51860"/>
    </source>
</evidence>
<dbReference type="InterPro" id="IPR008271">
    <property type="entry name" value="Ser/Thr_kinase_AS"/>
</dbReference>
<dbReference type="OMA" id="HDPNHTD"/>
<feature type="domain" description="REM-1" evidence="29">
    <location>
        <begin position="178"/>
        <end position="258"/>
    </location>
</feature>
<feature type="region of interest" description="Disordered" evidence="26">
    <location>
        <begin position="502"/>
        <end position="574"/>
    </location>
</feature>
<keyword evidence="30" id="KW-1185">Reference proteome</keyword>
<organism evidence="30 31">
    <name type="scientific">Pantherophis guttatus</name>
    <name type="common">Corn snake</name>
    <name type="synonym">Elaphe guttata</name>
    <dbReference type="NCBI Taxonomy" id="94885"/>
    <lineage>
        <taxon>Eukaryota</taxon>
        <taxon>Metazoa</taxon>
        <taxon>Chordata</taxon>
        <taxon>Craniata</taxon>
        <taxon>Vertebrata</taxon>
        <taxon>Euteleostomi</taxon>
        <taxon>Lepidosauria</taxon>
        <taxon>Squamata</taxon>
        <taxon>Bifurcata</taxon>
        <taxon>Unidentata</taxon>
        <taxon>Episquamata</taxon>
        <taxon>Toxicofera</taxon>
        <taxon>Serpentes</taxon>
        <taxon>Colubroidea</taxon>
        <taxon>Colubridae</taxon>
        <taxon>Colubrinae</taxon>
        <taxon>Pantherophis</taxon>
    </lineage>
</organism>
<keyword evidence="17 23" id="KW-0175">Coiled coil</keyword>
<feature type="coiled-coil region" evidence="25">
    <location>
        <begin position="60"/>
        <end position="87"/>
    </location>
</feature>
<dbReference type="Gene3D" id="1.10.510.10">
    <property type="entry name" value="Transferase(Phosphotransferase) domain 1"/>
    <property type="match status" value="1"/>
</dbReference>
<dbReference type="PROSITE" id="PS00108">
    <property type="entry name" value="PROTEIN_KINASE_ST"/>
    <property type="match status" value="1"/>
</dbReference>
<feature type="binding site" evidence="24">
    <location>
        <position position="623"/>
    </location>
    <ligand>
        <name>ATP</name>
        <dbReference type="ChEBI" id="CHEBI:30616"/>
    </ligand>
</feature>
<keyword evidence="14 31" id="KW-0418">Kinase</keyword>
<dbReference type="InterPro" id="IPR037313">
    <property type="entry name" value="PKN_HR1_1"/>
</dbReference>
<evidence type="ECO:0000256" key="21">
    <source>
        <dbReference type="ARBA" id="ARBA00047272"/>
    </source>
</evidence>
<dbReference type="CDD" id="cd11622">
    <property type="entry name" value="HR1_PKN_1"/>
    <property type="match status" value="1"/>
</dbReference>
<evidence type="ECO:0000256" key="12">
    <source>
        <dbReference type="ARBA" id="ARBA00022737"/>
    </source>
</evidence>
<feature type="compositionally biased region" description="Low complexity" evidence="26">
    <location>
        <begin position="521"/>
        <end position="532"/>
    </location>
</feature>
<keyword evidence="19" id="KW-0804">Transcription</keyword>
<keyword evidence="11" id="KW-0808">Transferase</keyword>
<dbReference type="SUPFAM" id="SSF56112">
    <property type="entry name" value="Protein kinase-like (PK-like)"/>
    <property type="match status" value="1"/>
</dbReference>
<dbReference type="Gene3D" id="2.60.40.150">
    <property type="entry name" value="C2 domain"/>
    <property type="match status" value="1"/>
</dbReference>
<keyword evidence="18" id="KW-0472">Membrane</keyword>
<dbReference type="InterPro" id="IPR000961">
    <property type="entry name" value="AGC-kinase_C"/>
</dbReference>
<dbReference type="FunFam" id="1.10.510.10:FF:000038">
    <property type="entry name" value="serine/threonine-protein kinase N2 isoform X1"/>
    <property type="match status" value="1"/>
</dbReference>
<evidence type="ECO:0000256" key="8">
    <source>
        <dbReference type="ARBA" id="ARBA00022490"/>
    </source>
</evidence>
<sequence length="924" mass="103219">MASGQIQQVPDPAGIQQKLESQKESIRRAIQKELKIKEGAENLRRATKDKKNLVHVETALKSSSRKLEQLHCQLQALQARIVTGERDGGQSDANGPPDLKLWGKDPNHISKRLEALKKQLHIELKVKQGAEKMLQVYSSTAKERKLLAAAQQTFQDSKTKIEQIRMEMLKLSQATGAPEVAGRGPTLLPELRLEELRHRLRIEAAVAEGAKNVVKILGGRRVQDRKMLAEAQACLQESSQKIDLFRLALEHLLSQLSPDDPKRGLIKQEIRDTFSLGAQQSPPTSIRPTALTGRLQVRLVGCEDLLEKISGRSRVATSLPVSTSPGDFKLLSRTWVGVNIPGRGSAGKLLRQEELSREVLAVLKVDNKVAGQTNWGPVSRQSWNQSFTVELERSRELEISVYWHDWRQLCGVAFLRLDGFLDNARHPMAVSLEPRGTLFLEVTFSQPVVETHAKLQRQKRIFPKQKGKEFLRASQMNVNIATWGRLMMSLLPPCSSLNASSPPFQGSLRPDVASAAAAEDSPGPLGSSTSPPVKLIRGNQPPPKPPRLFLPLSRKETVASPTDPADQKARLLHGKTGNLQQTSIRRTTLRLEDFCCMAVLGRGHFGKVLLARHKATQKLFAIKALKKQEIISRDDLESLYCEKRIFEVINSSGHPFLVNMFACFQTSSHVCFLMDYAPGGDLMMHISFNNFSEDTARFCSACVVLGLQFLHEKTIIYRDLKMDNLLLDAEGFVKIGDFGLCKEGVGFGDRTSTFCGTPEFLAPEILTDPSYTRAVDWWGLGVLIFEMLVGESPFPGDNEEEMFDSIISEEAHFPRFLSELSTSLMHKLLQKCPERRLGAGAKDAEEIKIHPFFKEINWAALFSRKLKPPLVPILKSATDVSNFDKEFTSQKPVLTPPDDAPPLSVKEQARFKDFDFLSKHLLDV</sequence>
<dbReference type="GO" id="GO:0030496">
    <property type="term" value="C:midbody"/>
    <property type="evidence" value="ECO:0007669"/>
    <property type="project" value="UniProtKB-SubCell"/>
</dbReference>
<dbReference type="FunFam" id="1.10.287.160:FF:000002">
    <property type="entry name" value="Putative serine/threonine-protein kinase N2"/>
    <property type="match status" value="1"/>
</dbReference>
<dbReference type="SMART" id="SM00742">
    <property type="entry name" value="Hr1"/>
    <property type="match status" value="3"/>
</dbReference>
<dbReference type="GO" id="GO:0005524">
    <property type="term" value="F:ATP binding"/>
    <property type="evidence" value="ECO:0007669"/>
    <property type="project" value="UniProtKB-UniRule"/>
</dbReference>
<gene>
    <name evidence="31" type="primary">PKN3</name>
</gene>
<dbReference type="GO" id="GO:0004697">
    <property type="term" value="F:diacylglycerol-dependent serine/threonine kinase activity"/>
    <property type="evidence" value="ECO:0007669"/>
    <property type="project" value="UniProtKB-EC"/>
</dbReference>
<keyword evidence="10" id="KW-0597">Phosphoprotein</keyword>
<dbReference type="PROSITE" id="PS00107">
    <property type="entry name" value="PROTEIN_KINASE_ATP"/>
    <property type="match status" value="1"/>
</dbReference>
<evidence type="ECO:0000256" key="14">
    <source>
        <dbReference type="ARBA" id="ARBA00022777"/>
    </source>
</evidence>
<dbReference type="GO" id="GO:0005737">
    <property type="term" value="C:cytoplasm"/>
    <property type="evidence" value="ECO:0007669"/>
    <property type="project" value="UniProtKB-SubCell"/>
</dbReference>
<dbReference type="InterPro" id="IPR011009">
    <property type="entry name" value="Kinase-like_dom_sf"/>
</dbReference>
<keyword evidence="8" id="KW-0963">Cytoplasm</keyword>
<dbReference type="PANTHER" id="PTHR24351">
    <property type="entry name" value="RIBOSOMAL PROTEIN S6 KINASE"/>
    <property type="match status" value="1"/>
</dbReference>
<evidence type="ECO:0000256" key="18">
    <source>
        <dbReference type="ARBA" id="ARBA00023136"/>
    </source>
</evidence>
<evidence type="ECO:0000256" key="26">
    <source>
        <dbReference type="SAM" id="MobiDB-lite"/>
    </source>
</evidence>
<feature type="domain" description="AGC-kinase C-terminal" evidence="28">
    <location>
        <begin position="854"/>
        <end position="924"/>
    </location>
</feature>
<protein>
    <recommendedName>
        <fullName evidence="7">protein kinase C</fullName>
        <ecNumber evidence="7">2.7.11.13</ecNumber>
    </recommendedName>
</protein>
<dbReference type="GO" id="GO:0031267">
    <property type="term" value="F:small GTPase binding"/>
    <property type="evidence" value="ECO:0007669"/>
    <property type="project" value="InterPro"/>
</dbReference>
<evidence type="ECO:0000256" key="19">
    <source>
        <dbReference type="ARBA" id="ARBA00023163"/>
    </source>
</evidence>
<dbReference type="InParanoid" id="A0A6P9DLB1"/>
<dbReference type="InterPro" id="IPR000719">
    <property type="entry name" value="Prot_kinase_dom"/>
</dbReference>
<dbReference type="RefSeq" id="XP_034292045.1">
    <property type="nucleotide sequence ID" value="XM_034436154.2"/>
</dbReference>
<evidence type="ECO:0000256" key="15">
    <source>
        <dbReference type="ARBA" id="ARBA00022840"/>
    </source>
</evidence>
<evidence type="ECO:0000256" key="10">
    <source>
        <dbReference type="ARBA" id="ARBA00022553"/>
    </source>
</evidence>
<dbReference type="GeneID" id="117676587"/>
<evidence type="ECO:0000259" key="27">
    <source>
        <dbReference type="PROSITE" id="PS50011"/>
    </source>
</evidence>
<dbReference type="PROSITE" id="PS51860">
    <property type="entry name" value="REM_1"/>
    <property type="match status" value="3"/>
</dbReference>
<dbReference type="Gene3D" id="3.30.200.20">
    <property type="entry name" value="Phosphorylase Kinase, domain 1"/>
    <property type="match status" value="1"/>
</dbReference>
<comment type="subcellular location">
    <subcellularLocation>
        <location evidence="5">Cleavage furrow</location>
    </subcellularLocation>
    <subcellularLocation>
        <location evidence="4">Cytoplasm</location>
    </subcellularLocation>
    <subcellularLocation>
        <location evidence="3">Membrane</location>
    </subcellularLocation>
    <subcellularLocation>
        <location evidence="2">Midbody</location>
    </subcellularLocation>
    <subcellularLocation>
        <location evidence="1">Nucleus</location>
    </subcellularLocation>
</comment>
<keyword evidence="9" id="KW-0723">Serine/threonine-protein kinase</keyword>
<comment type="catalytic activity">
    <reaction evidence="22">
        <text>L-seryl-[protein] + ATP = O-phospho-L-seryl-[protein] + ADP + H(+)</text>
        <dbReference type="Rhea" id="RHEA:17989"/>
        <dbReference type="Rhea" id="RHEA-COMP:9863"/>
        <dbReference type="Rhea" id="RHEA-COMP:11604"/>
        <dbReference type="ChEBI" id="CHEBI:15378"/>
        <dbReference type="ChEBI" id="CHEBI:29999"/>
        <dbReference type="ChEBI" id="CHEBI:30616"/>
        <dbReference type="ChEBI" id="CHEBI:83421"/>
        <dbReference type="ChEBI" id="CHEBI:456216"/>
        <dbReference type="EC" id="2.7.11.13"/>
    </reaction>
</comment>
<dbReference type="Proteomes" id="UP001652622">
    <property type="component" value="Unplaced"/>
</dbReference>
<evidence type="ECO:0000256" key="3">
    <source>
        <dbReference type="ARBA" id="ARBA00004370"/>
    </source>
</evidence>
<evidence type="ECO:0000256" key="5">
    <source>
        <dbReference type="ARBA" id="ARBA00004626"/>
    </source>
</evidence>
<evidence type="ECO:0000256" key="4">
    <source>
        <dbReference type="ARBA" id="ARBA00004496"/>
    </source>
</evidence>
<evidence type="ECO:0000256" key="17">
    <source>
        <dbReference type="ARBA" id="ARBA00023054"/>
    </source>
</evidence>
<keyword evidence="15 24" id="KW-0067">ATP-binding</keyword>
<evidence type="ECO:0000256" key="23">
    <source>
        <dbReference type="PROSITE-ProRule" id="PRU01207"/>
    </source>
</evidence>
<dbReference type="CDD" id="cd11623">
    <property type="entry name" value="HR1_PKN_2"/>
    <property type="match status" value="1"/>
</dbReference>
<dbReference type="FunFam" id="1.10.287.160:FF:000001">
    <property type="entry name" value="Putative serine/threonine-protein kinase N2"/>
    <property type="match status" value="1"/>
</dbReference>
<dbReference type="Pfam" id="PF02185">
    <property type="entry name" value="HR1"/>
    <property type="match status" value="3"/>
</dbReference>
<evidence type="ECO:0000256" key="11">
    <source>
        <dbReference type="ARBA" id="ARBA00022679"/>
    </source>
</evidence>
<dbReference type="InterPro" id="IPR017441">
    <property type="entry name" value="Protein_kinase_ATP_BS"/>
</dbReference>
<dbReference type="SMART" id="SM00133">
    <property type="entry name" value="S_TK_X"/>
    <property type="match status" value="1"/>
</dbReference>
<dbReference type="FunFam" id="3.30.200.20:FF:000058">
    <property type="entry name" value="Putative serine/threonine-protein kinase N2"/>
    <property type="match status" value="1"/>
</dbReference>
<dbReference type="InterPro" id="IPR036274">
    <property type="entry name" value="HR1_rpt_sf"/>
</dbReference>
<name>A0A6P9DLB1_PANGU</name>
<comment type="similarity">
    <text evidence="6">Belongs to the protein kinase superfamily. AGC Ser/Thr protein kinase family. PKC subfamily.</text>
</comment>
<dbReference type="InterPro" id="IPR035892">
    <property type="entry name" value="C2_domain_sf"/>
</dbReference>
<dbReference type="PROSITE" id="PS51285">
    <property type="entry name" value="AGC_KINASE_CTER"/>
    <property type="match status" value="1"/>
</dbReference>
<evidence type="ECO:0000256" key="20">
    <source>
        <dbReference type="ARBA" id="ARBA00023242"/>
    </source>
</evidence>
<evidence type="ECO:0000256" key="22">
    <source>
        <dbReference type="ARBA" id="ARBA00047470"/>
    </source>
</evidence>
<evidence type="ECO:0000256" key="6">
    <source>
        <dbReference type="ARBA" id="ARBA00005490"/>
    </source>
</evidence>
<dbReference type="CDD" id="cd05589">
    <property type="entry name" value="STKc_PKN"/>
    <property type="match status" value="1"/>
</dbReference>
<feature type="region of interest" description="Disordered" evidence="26">
    <location>
        <begin position="1"/>
        <end position="24"/>
    </location>
</feature>
<keyword evidence="20" id="KW-0539">Nucleus</keyword>
<dbReference type="GO" id="GO:0007165">
    <property type="term" value="P:signal transduction"/>
    <property type="evidence" value="ECO:0007669"/>
    <property type="project" value="InterPro"/>
</dbReference>
<dbReference type="SUPFAM" id="SSF49562">
    <property type="entry name" value="C2 domain (Calcium/lipid-binding domain, CaLB)"/>
    <property type="match status" value="1"/>
</dbReference>
<dbReference type="GO" id="GO:0005634">
    <property type="term" value="C:nucleus"/>
    <property type="evidence" value="ECO:0007669"/>
    <property type="project" value="UniProtKB-SubCell"/>
</dbReference>
<evidence type="ECO:0000313" key="30">
    <source>
        <dbReference type="Proteomes" id="UP001652622"/>
    </source>
</evidence>
<keyword evidence="13 24" id="KW-0547">Nucleotide-binding</keyword>
<dbReference type="CTD" id="29941"/>
<accession>A0A6P9DLB1</accession>
<evidence type="ECO:0000256" key="9">
    <source>
        <dbReference type="ARBA" id="ARBA00022527"/>
    </source>
</evidence>
<feature type="domain" description="Protein kinase" evidence="27">
    <location>
        <begin position="594"/>
        <end position="853"/>
    </location>
</feature>
<dbReference type="Gene3D" id="1.10.287.160">
    <property type="entry name" value="HR1 repeat"/>
    <property type="match status" value="3"/>
</dbReference>
<reference evidence="31" key="1">
    <citation type="submission" date="2025-08" db="UniProtKB">
        <authorList>
            <consortium name="RefSeq"/>
        </authorList>
    </citation>
    <scope>IDENTIFICATION</scope>
    <source>
        <tissue evidence="31">Blood</tissue>
    </source>
</reference>
<dbReference type="KEGG" id="pgut:117676587"/>
<dbReference type="PROSITE" id="PS50011">
    <property type="entry name" value="PROTEIN_KINASE_DOM"/>
    <property type="match status" value="1"/>
</dbReference>
<proteinExistence type="inferred from homology"/>
<dbReference type="GO" id="GO:0032154">
    <property type="term" value="C:cleavage furrow"/>
    <property type="evidence" value="ECO:0007669"/>
    <property type="project" value="UniProtKB-SubCell"/>
</dbReference>
<keyword evidence="16" id="KW-0805">Transcription regulation</keyword>
<dbReference type="SUPFAM" id="SSF46585">
    <property type="entry name" value="HR1 repeat"/>
    <property type="match status" value="3"/>
</dbReference>
<dbReference type="InterPro" id="IPR011072">
    <property type="entry name" value="HR1_rho-bd"/>
</dbReference>
<evidence type="ECO:0000259" key="28">
    <source>
        <dbReference type="PROSITE" id="PS51285"/>
    </source>
</evidence>
<evidence type="ECO:0000256" key="2">
    <source>
        <dbReference type="ARBA" id="ARBA00004214"/>
    </source>
</evidence>